<dbReference type="EMBL" id="BMRJ01000002">
    <property type="protein sequence ID" value="GGR28856.1"/>
    <property type="molecule type" value="Genomic_DNA"/>
</dbReference>
<comment type="caution">
    <text evidence="1">The sequence shown here is derived from an EMBL/GenBank/DDBJ whole genome shotgun (WGS) entry which is preliminary data.</text>
</comment>
<keyword evidence="2" id="KW-1185">Reference proteome</keyword>
<name>A0A918CMB2_AGRME</name>
<evidence type="ECO:0000313" key="1">
    <source>
        <dbReference type="EMBL" id="GGR28856.1"/>
    </source>
</evidence>
<proteinExistence type="predicted"/>
<reference evidence="1" key="2">
    <citation type="submission" date="2020-09" db="EMBL/GenBank/DDBJ databases">
        <authorList>
            <person name="Sun Q."/>
            <person name="Ohkuma M."/>
        </authorList>
    </citation>
    <scope>NUCLEOTIDE SEQUENCE</scope>
    <source>
        <strain evidence="1">JCM 3346</strain>
    </source>
</reference>
<protein>
    <submittedName>
        <fullName evidence="1">Uncharacterized protein</fullName>
    </submittedName>
</protein>
<organism evidence="1 2">
    <name type="scientific">Agromyces mediolanus</name>
    <name type="common">Corynebacterium mediolanum</name>
    <dbReference type="NCBI Taxonomy" id="41986"/>
    <lineage>
        <taxon>Bacteria</taxon>
        <taxon>Bacillati</taxon>
        <taxon>Actinomycetota</taxon>
        <taxon>Actinomycetes</taxon>
        <taxon>Micrococcales</taxon>
        <taxon>Microbacteriaceae</taxon>
        <taxon>Agromyces</taxon>
    </lineage>
</organism>
<accession>A0A918CMB2</accession>
<evidence type="ECO:0000313" key="2">
    <source>
        <dbReference type="Proteomes" id="UP000610303"/>
    </source>
</evidence>
<dbReference type="AlphaFoldDB" id="A0A918CMB2"/>
<gene>
    <name evidence="1" type="ORF">GCM10010196_23400</name>
</gene>
<reference evidence="1" key="1">
    <citation type="journal article" date="2014" name="Int. J. Syst. Evol. Microbiol.">
        <title>Complete genome sequence of Corynebacterium casei LMG S-19264T (=DSM 44701T), isolated from a smear-ripened cheese.</title>
        <authorList>
            <consortium name="US DOE Joint Genome Institute (JGI-PGF)"/>
            <person name="Walter F."/>
            <person name="Albersmeier A."/>
            <person name="Kalinowski J."/>
            <person name="Ruckert C."/>
        </authorList>
    </citation>
    <scope>NUCLEOTIDE SEQUENCE</scope>
    <source>
        <strain evidence="1">JCM 3346</strain>
    </source>
</reference>
<sequence length="78" mass="9162">MTLNYTPKTIGKQTADLKVGDVVLESWQHPARIVRLQYGSGRIHVYCRYIWQASREPWWKLGDYHPTARLEVAKKGEY</sequence>
<dbReference type="Proteomes" id="UP000610303">
    <property type="component" value="Unassembled WGS sequence"/>
</dbReference>
<dbReference type="RefSeq" id="WP_189085528.1">
    <property type="nucleotide sequence ID" value="NZ_BMRJ01000002.1"/>
</dbReference>